<evidence type="ECO:0000313" key="1">
    <source>
        <dbReference type="EMBL" id="TAI47601.1"/>
    </source>
</evidence>
<name>A0A4Q8QBD3_9FLAO</name>
<protein>
    <submittedName>
        <fullName evidence="1">Uncharacterized protein</fullName>
    </submittedName>
</protein>
<dbReference type="AlphaFoldDB" id="A0A4Q8QBD3"/>
<gene>
    <name evidence="1" type="ORF">EW142_13125</name>
</gene>
<reference evidence="1 2" key="1">
    <citation type="submission" date="2019-02" db="EMBL/GenBank/DDBJ databases">
        <title>Draft genome sequence of Muricauda sp. 176CP4-71.</title>
        <authorList>
            <person name="Park J.-S."/>
        </authorList>
    </citation>
    <scope>NUCLEOTIDE SEQUENCE [LARGE SCALE GENOMIC DNA]</scope>
    <source>
        <strain evidence="1 2">176CP4-71</strain>
    </source>
</reference>
<comment type="caution">
    <text evidence="1">The sequence shown here is derived from an EMBL/GenBank/DDBJ whole genome shotgun (WGS) entry which is preliminary data.</text>
</comment>
<evidence type="ECO:0000313" key="2">
    <source>
        <dbReference type="Proteomes" id="UP000291981"/>
    </source>
</evidence>
<dbReference type="RefSeq" id="WP_130614555.1">
    <property type="nucleotide sequence ID" value="NZ_SGIU01000002.1"/>
</dbReference>
<accession>A0A4Q8QBD3</accession>
<keyword evidence="2" id="KW-1185">Reference proteome</keyword>
<dbReference type="EMBL" id="SGIU01000002">
    <property type="protein sequence ID" value="TAI47601.1"/>
    <property type="molecule type" value="Genomic_DNA"/>
</dbReference>
<dbReference type="Proteomes" id="UP000291981">
    <property type="component" value="Unassembled WGS sequence"/>
</dbReference>
<dbReference type="OrthoDB" id="1494426at2"/>
<proteinExistence type="predicted"/>
<organism evidence="1 2">
    <name type="scientific">Flagellimonas allohymeniacidonis</name>
    <dbReference type="NCBI Taxonomy" id="2517819"/>
    <lineage>
        <taxon>Bacteria</taxon>
        <taxon>Pseudomonadati</taxon>
        <taxon>Bacteroidota</taxon>
        <taxon>Flavobacteriia</taxon>
        <taxon>Flavobacteriales</taxon>
        <taxon>Flavobacteriaceae</taxon>
        <taxon>Flagellimonas</taxon>
    </lineage>
</organism>
<sequence>MKNTVLVFFTILLNSNLGFTQLENSIIPSKSIEEGNIRPFIDSLKQKVLSDTIQFNRKDLIHINGRTKNRNHYSMLITVNMKYSYRLDIVEGHLVNEFANEILKGENIKSINYIKKEHVPILGGFMAKGGWILINLKPKVKVDFAVGGLKYHKGKKRKGGNNFLQRKKGELMIRT</sequence>